<gene>
    <name evidence="13" type="ORF">FLB61_04775</name>
</gene>
<evidence type="ECO:0000259" key="11">
    <source>
        <dbReference type="PROSITE" id="PS51371"/>
    </source>
</evidence>
<comment type="caution">
    <text evidence="13">The sequence shown here is derived from an EMBL/GenBank/DDBJ whole genome shotgun (WGS) entry which is preliminary data.</text>
</comment>
<dbReference type="SMART" id="SM00116">
    <property type="entry name" value="CBS"/>
    <property type="match status" value="2"/>
</dbReference>
<organism evidence="13 14">
    <name type="scientific">Sellimonas caecigallum</name>
    <dbReference type="NCBI Taxonomy" id="2592333"/>
    <lineage>
        <taxon>Bacteria</taxon>
        <taxon>Bacillati</taxon>
        <taxon>Bacillota</taxon>
        <taxon>Clostridia</taxon>
        <taxon>Lachnospirales</taxon>
        <taxon>Lachnospiraceae</taxon>
        <taxon>Sellimonas</taxon>
    </lineage>
</organism>
<feature type="transmembrane region" description="Helical" evidence="10">
    <location>
        <begin position="15"/>
        <end position="36"/>
    </location>
</feature>
<evidence type="ECO:0000256" key="3">
    <source>
        <dbReference type="ARBA" id="ARBA00022692"/>
    </source>
</evidence>
<dbReference type="EMBL" id="VIRV01000005">
    <property type="protein sequence ID" value="MBY0758412.1"/>
    <property type="molecule type" value="Genomic_DNA"/>
</dbReference>
<evidence type="ECO:0000259" key="12">
    <source>
        <dbReference type="PROSITE" id="PS51846"/>
    </source>
</evidence>
<feature type="domain" description="CBS" evidence="11">
    <location>
        <begin position="303"/>
        <end position="360"/>
    </location>
</feature>
<dbReference type="PROSITE" id="PS51371">
    <property type="entry name" value="CBS"/>
    <property type="match status" value="2"/>
</dbReference>
<feature type="domain" description="CBS" evidence="11">
    <location>
        <begin position="232"/>
        <end position="292"/>
    </location>
</feature>
<dbReference type="Pfam" id="PF00571">
    <property type="entry name" value="CBS"/>
    <property type="match status" value="2"/>
</dbReference>
<comment type="subcellular location">
    <subcellularLocation>
        <location evidence="1">Membrane</location>
        <topology evidence="1">Multi-pass membrane protein</topology>
    </subcellularLocation>
</comment>
<dbReference type="InterPro" id="IPR000644">
    <property type="entry name" value="CBS_dom"/>
</dbReference>
<dbReference type="SUPFAM" id="SSF54631">
    <property type="entry name" value="CBS-domain pair"/>
    <property type="match status" value="1"/>
</dbReference>
<keyword evidence="7 9" id="KW-0472">Membrane</keyword>
<feature type="transmembrane region" description="Helical" evidence="10">
    <location>
        <begin position="107"/>
        <end position="129"/>
    </location>
</feature>
<dbReference type="CDD" id="cd04590">
    <property type="entry name" value="CBS_pair_CorC_HlyC_assoc"/>
    <property type="match status" value="1"/>
</dbReference>
<dbReference type="Gene3D" id="3.10.580.10">
    <property type="entry name" value="CBS-domain"/>
    <property type="match status" value="1"/>
</dbReference>
<feature type="transmembrane region" description="Helical" evidence="10">
    <location>
        <begin position="150"/>
        <end position="171"/>
    </location>
</feature>
<dbReference type="InterPro" id="IPR002550">
    <property type="entry name" value="CNNM"/>
</dbReference>
<dbReference type="PANTHER" id="PTHR22777">
    <property type="entry name" value="HEMOLYSIN-RELATED"/>
    <property type="match status" value="1"/>
</dbReference>
<evidence type="ECO:0000313" key="14">
    <source>
        <dbReference type="Proteomes" id="UP000779049"/>
    </source>
</evidence>
<dbReference type="Gene3D" id="3.30.465.10">
    <property type="match status" value="1"/>
</dbReference>
<keyword evidence="6 8" id="KW-0129">CBS domain</keyword>
<evidence type="ECO:0000256" key="5">
    <source>
        <dbReference type="ARBA" id="ARBA00022989"/>
    </source>
</evidence>
<dbReference type="InterPro" id="IPR044751">
    <property type="entry name" value="Ion_transp-like_CBS"/>
</dbReference>
<dbReference type="InterPro" id="IPR046342">
    <property type="entry name" value="CBS_dom_sf"/>
</dbReference>
<dbReference type="SUPFAM" id="SSF56176">
    <property type="entry name" value="FAD-binding/transporter-associated domain-like"/>
    <property type="match status" value="1"/>
</dbReference>
<evidence type="ECO:0000256" key="4">
    <source>
        <dbReference type="ARBA" id="ARBA00022737"/>
    </source>
</evidence>
<evidence type="ECO:0000256" key="9">
    <source>
        <dbReference type="PROSITE-ProRule" id="PRU01193"/>
    </source>
</evidence>
<evidence type="ECO:0000256" key="10">
    <source>
        <dbReference type="SAM" id="Phobius"/>
    </source>
</evidence>
<keyword evidence="5 9" id="KW-1133">Transmembrane helix</keyword>
<comment type="similarity">
    <text evidence="2">Belongs to the UPF0053 family.</text>
</comment>
<keyword evidence="3 9" id="KW-0812">Transmembrane</keyword>
<dbReference type="Pfam" id="PF01595">
    <property type="entry name" value="CNNM"/>
    <property type="match status" value="1"/>
</dbReference>
<dbReference type="Proteomes" id="UP000779049">
    <property type="component" value="Unassembled WGS sequence"/>
</dbReference>
<evidence type="ECO:0000256" key="2">
    <source>
        <dbReference type="ARBA" id="ARBA00006337"/>
    </source>
</evidence>
<dbReference type="InterPro" id="IPR036318">
    <property type="entry name" value="FAD-bd_PCMH-like_sf"/>
</dbReference>
<dbReference type="Pfam" id="PF03471">
    <property type="entry name" value="CorC_HlyC"/>
    <property type="match status" value="1"/>
</dbReference>
<dbReference type="InterPro" id="IPR005170">
    <property type="entry name" value="Transptr-assoc_dom"/>
</dbReference>
<evidence type="ECO:0000256" key="7">
    <source>
        <dbReference type="ARBA" id="ARBA00023136"/>
    </source>
</evidence>
<feature type="transmembrane region" description="Helical" evidence="10">
    <location>
        <begin position="66"/>
        <end position="87"/>
    </location>
</feature>
<reference evidence="13 14" key="1">
    <citation type="journal article" date="2020" name="New Microbes New Infect">
        <title>Sellimonas caecigallum sp. nov., description and genome sequence of a new member of the Sellimonas genus isolated from the cecum of feral chicken.</title>
        <authorList>
            <person name="Wongkuna S."/>
            <person name="Ghimire S."/>
            <person name="Antony L."/>
            <person name="Chankhamhaengdecha S."/>
            <person name="Janvilisri T."/>
            <person name="Scaria J."/>
        </authorList>
    </citation>
    <scope>NUCLEOTIDE SEQUENCE [LARGE SCALE GENOMIC DNA]</scope>
    <source>
        <strain evidence="13 14">SW451</strain>
    </source>
</reference>
<dbReference type="PROSITE" id="PS51846">
    <property type="entry name" value="CNNM"/>
    <property type="match status" value="1"/>
</dbReference>
<dbReference type="PANTHER" id="PTHR22777:SF17">
    <property type="entry name" value="UPF0053 PROTEIN SLL0260"/>
    <property type="match status" value="1"/>
</dbReference>
<proteinExistence type="inferred from homology"/>
<evidence type="ECO:0000256" key="6">
    <source>
        <dbReference type="ARBA" id="ARBA00023122"/>
    </source>
</evidence>
<protein>
    <submittedName>
        <fullName evidence="13">HlyC/CorC family transporter</fullName>
    </submittedName>
</protein>
<evidence type="ECO:0000313" key="13">
    <source>
        <dbReference type="EMBL" id="MBY0758412.1"/>
    </source>
</evidence>
<dbReference type="SMART" id="SM01091">
    <property type="entry name" value="CorC_HlyC"/>
    <property type="match status" value="1"/>
</dbReference>
<feature type="domain" description="CNNM transmembrane" evidence="12">
    <location>
        <begin position="7"/>
        <end position="213"/>
    </location>
</feature>
<accession>A0ABS7L617</accession>
<sequence length="458" mass="51017">MNKGESILNSIGPQLLLQAVLIFLNAFFAAAEIAVISLNATKLRHAAEEGDKTSGKLLKLVEEPSGFLSTIQIGITLAGFLGSAFAADNFSGYMVDFIYYRLGFTAIPLGTLSTISVVLITIILSYFTLILGELVPKRIAMQKSMETARLVYGVVSFVSVVMRPAIAFLSFSTNIVLRLFGMKTEAEEESVTEDEIRMMVELGEEKGTIDSSEKEWIQNVLEFDDTIVRNCMTHESDIEAIDAESSVEEITKLIQETGLSRFPVYRENRDDIIGILYARDFLLKLSDRNHTETGAAEIHLEELLRPAYFIPETVHASTLFKDMQQKNIHFAVVVNEYGDTSGIVTLEDLMEEIFGNIYDEFDEDEPEEIQQVGENLWRISGMTSVEDIGEKLDIDLPESTDYTTLGGMVFSHLKRIPKDGTTVDVDACGLHIHVDSISRRKIHSALVSKSDSPDPEEE</sequence>
<name>A0ABS7L617_9FIRM</name>
<keyword evidence="4" id="KW-0677">Repeat</keyword>
<evidence type="ECO:0000256" key="1">
    <source>
        <dbReference type="ARBA" id="ARBA00004141"/>
    </source>
</evidence>
<keyword evidence="14" id="KW-1185">Reference proteome</keyword>
<dbReference type="InterPro" id="IPR016169">
    <property type="entry name" value="FAD-bd_PCMH_sub2"/>
</dbReference>
<evidence type="ECO:0000256" key="8">
    <source>
        <dbReference type="PROSITE-ProRule" id="PRU00703"/>
    </source>
</evidence>